<comment type="catalytic activity">
    <reaction evidence="1 13 16">
        <text>(2R)-3-phosphoglycerate + ATP = (2R)-3-phospho-glyceroyl phosphate + ADP</text>
        <dbReference type="Rhea" id="RHEA:14801"/>
        <dbReference type="ChEBI" id="CHEBI:30616"/>
        <dbReference type="ChEBI" id="CHEBI:57604"/>
        <dbReference type="ChEBI" id="CHEBI:58272"/>
        <dbReference type="ChEBI" id="CHEBI:456216"/>
        <dbReference type="EC" id="2.7.2.3"/>
    </reaction>
</comment>
<evidence type="ECO:0000256" key="16">
    <source>
        <dbReference type="RuleBase" id="RU000532"/>
    </source>
</evidence>
<feature type="binding site" evidence="13">
    <location>
        <position position="37"/>
    </location>
    <ligand>
        <name>substrate</name>
    </ligand>
</feature>
<reference evidence="17 18" key="1">
    <citation type="submission" date="2019-11" db="EMBL/GenBank/DDBJ databases">
        <title>Streptomyces typhae sp. nov., a novel endophytic actinomycete isolated from the root of cattail pollen (Typha angustifolia L.).</title>
        <authorList>
            <person name="Peng C."/>
        </authorList>
    </citation>
    <scope>NUCLEOTIDE SEQUENCE [LARGE SCALE GENOMIC DNA]</scope>
    <source>
        <strain evidence="18">p1417</strain>
    </source>
</reference>
<keyword evidence="10 13" id="KW-0418">Kinase</keyword>
<dbReference type="UniPathway" id="UPA00109">
    <property type="reaction ID" value="UER00185"/>
</dbReference>
<accession>A0A6L6WZP0</accession>
<evidence type="ECO:0000256" key="8">
    <source>
        <dbReference type="ARBA" id="ARBA00022679"/>
    </source>
</evidence>
<feature type="binding site" evidence="14">
    <location>
        <position position="119"/>
    </location>
    <ligand>
        <name>(2R)-3-phosphoglycerate</name>
        <dbReference type="ChEBI" id="CHEBI:58272"/>
    </ligand>
</feature>
<evidence type="ECO:0000313" key="17">
    <source>
        <dbReference type="EMBL" id="MVO86929.1"/>
    </source>
</evidence>
<comment type="subcellular location">
    <subcellularLocation>
        <location evidence="13">Cytoplasm</location>
    </subcellularLocation>
</comment>
<dbReference type="FunFam" id="3.40.50.1260:FF:000006">
    <property type="entry name" value="Phosphoglycerate kinase"/>
    <property type="match status" value="1"/>
</dbReference>
<keyword evidence="11 13" id="KW-0067">ATP-binding</keyword>
<feature type="binding site" evidence="13 15">
    <location>
        <position position="333"/>
    </location>
    <ligand>
        <name>ATP</name>
        <dbReference type="ChEBI" id="CHEBI:30616"/>
    </ligand>
</feature>
<comment type="subunit">
    <text evidence="4 13">Monomer.</text>
</comment>
<evidence type="ECO:0000256" key="2">
    <source>
        <dbReference type="ARBA" id="ARBA00004838"/>
    </source>
</evidence>
<name>A0A6L6WZP0_9ACTN</name>
<dbReference type="SUPFAM" id="SSF53748">
    <property type="entry name" value="Phosphoglycerate kinase"/>
    <property type="match status" value="1"/>
</dbReference>
<keyword evidence="9 13" id="KW-0547">Nucleotide-binding</keyword>
<evidence type="ECO:0000313" key="18">
    <source>
        <dbReference type="Proteomes" id="UP000483802"/>
    </source>
</evidence>
<evidence type="ECO:0000256" key="6">
    <source>
        <dbReference type="ARBA" id="ARBA00016471"/>
    </source>
</evidence>
<organism evidence="17 18">
    <name type="scientific">Streptomyces typhae</name>
    <dbReference type="NCBI Taxonomy" id="2681492"/>
    <lineage>
        <taxon>Bacteria</taxon>
        <taxon>Bacillati</taxon>
        <taxon>Actinomycetota</taxon>
        <taxon>Actinomycetes</taxon>
        <taxon>Kitasatosporales</taxon>
        <taxon>Streptomycetaceae</taxon>
        <taxon>Streptomyces</taxon>
    </lineage>
</organism>
<feature type="binding site" evidence="13 15">
    <location>
        <position position="206"/>
    </location>
    <ligand>
        <name>ATP</name>
        <dbReference type="ChEBI" id="CHEBI:30616"/>
    </ligand>
</feature>
<dbReference type="Pfam" id="PF00162">
    <property type="entry name" value="PGK"/>
    <property type="match status" value="1"/>
</dbReference>
<comment type="caution">
    <text evidence="17">The sequence shown here is derived from an EMBL/GenBank/DDBJ whole genome shotgun (WGS) entry which is preliminary data.</text>
</comment>
<dbReference type="FunFam" id="3.40.50.1260:FF:000031">
    <property type="entry name" value="Phosphoglycerate kinase 1"/>
    <property type="match status" value="1"/>
</dbReference>
<dbReference type="AlphaFoldDB" id="A0A6L6WZP0"/>
<dbReference type="InterPro" id="IPR001576">
    <property type="entry name" value="Phosphoglycerate_kinase"/>
</dbReference>
<comment type="similarity">
    <text evidence="3 13 16">Belongs to the phosphoglycerate kinase family.</text>
</comment>
<evidence type="ECO:0000256" key="15">
    <source>
        <dbReference type="PIRSR" id="PIRSR000724-2"/>
    </source>
</evidence>
<feature type="binding site" evidence="14">
    <location>
        <position position="156"/>
    </location>
    <ligand>
        <name>(2R)-3-phosphoglycerate</name>
        <dbReference type="ChEBI" id="CHEBI:58272"/>
    </ligand>
</feature>
<dbReference type="Gene3D" id="3.40.50.1260">
    <property type="entry name" value="Phosphoglycerate kinase, N-terminal domain"/>
    <property type="match status" value="2"/>
</dbReference>
<evidence type="ECO:0000256" key="13">
    <source>
        <dbReference type="HAMAP-Rule" id="MF_00145"/>
    </source>
</evidence>
<evidence type="ECO:0000256" key="14">
    <source>
        <dbReference type="PIRSR" id="PIRSR000724-1"/>
    </source>
</evidence>
<dbReference type="PRINTS" id="PR00477">
    <property type="entry name" value="PHGLYCKINASE"/>
</dbReference>
<evidence type="ECO:0000256" key="3">
    <source>
        <dbReference type="ARBA" id="ARBA00008982"/>
    </source>
</evidence>
<evidence type="ECO:0000256" key="11">
    <source>
        <dbReference type="ARBA" id="ARBA00022840"/>
    </source>
</evidence>
<dbReference type="RefSeq" id="WP_157166647.1">
    <property type="nucleotide sequence ID" value="NZ_WPNZ01000010.1"/>
</dbReference>
<dbReference type="PANTHER" id="PTHR11406">
    <property type="entry name" value="PHOSPHOGLYCERATE KINASE"/>
    <property type="match status" value="1"/>
</dbReference>
<gene>
    <name evidence="13 17" type="primary">pgk</name>
    <name evidence="17" type="ORF">GPA10_19730</name>
</gene>
<comment type="pathway">
    <text evidence="2 13">Carbohydrate degradation; glycolysis; pyruvate from D-glyceraldehyde 3-phosphate: step 2/5.</text>
</comment>
<feature type="binding site" evidence="13 14">
    <location>
        <begin position="22"/>
        <end position="24"/>
    </location>
    <ligand>
        <name>substrate</name>
    </ligand>
</feature>
<sequence>MKTIDELLADGVAGKRVFVRADLNVPLDGTTITDDGRIRAVVPTVKALADAGARVVVASHLGRPKGAPDPAFSLAPAAARLGELLGAEVRFATDTVGDSARATAAGLADGQVAVVENLRFNAGETAKDDAERGAFADQLAELADVYVGDGFGAVHRKHASVFDLPARLPHYAGHLISTEVGVLKKLTEDVKRPYAVVLGGAKVSDKLGVIEHLLEKADRILIGGGMAYTFLKAQGHEVGISLLQEDQIPAVQGYLKRAEERGVEFVLPTDVLVAGEFPDLRTKAPANPTTVAADAIPADQEGLDIGPETRKLYASKLADAATVFWNGPMGVFEHPDYAEGTKAVAQALLDSSAFTVVGGGDSAAAVRTLGFDENAFGHISTGGGASLEYLEGKTLPGLAALEN</sequence>
<dbReference type="PANTHER" id="PTHR11406:SF23">
    <property type="entry name" value="PHOSPHOGLYCERATE KINASE 1, CHLOROPLASTIC-RELATED"/>
    <property type="match status" value="1"/>
</dbReference>
<feature type="binding site" evidence="14">
    <location>
        <position position="37"/>
    </location>
    <ligand>
        <name>(2R)-3-phosphoglycerate</name>
        <dbReference type="ChEBI" id="CHEBI:58272"/>
    </ligand>
</feature>
<dbReference type="InterPro" id="IPR015824">
    <property type="entry name" value="Phosphoglycerate_kinase_N"/>
</dbReference>
<keyword evidence="7 13" id="KW-0963">Cytoplasm</keyword>
<dbReference type="HAMAP" id="MF_00145">
    <property type="entry name" value="Phosphoglyc_kinase"/>
    <property type="match status" value="1"/>
</dbReference>
<dbReference type="GO" id="GO:0004618">
    <property type="term" value="F:phosphoglycerate kinase activity"/>
    <property type="evidence" value="ECO:0007669"/>
    <property type="project" value="UniProtKB-UniRule"/>
</dbReference>
<evidence type="ECO:0000256" key="12">
    <source>
        <dbReference type="ARBA" id="ARBA00023152"/>
    </source>
</evidence>
<feature type="binding site" evidence="13 15">
    <location>
        <begin position="359"/>
        <end position="362"/>
    </location>
    <ligand>
        <name>ATP</name>
        <dbReference type="ChEBI" id="CHEBI:30616"/>
    </ligand>
</feature>
<dbReference type="GO" id="GO:0005524">
    <property type="term" value="F:ATP binding"/>
    <property type="evidence" value="ECO:0007669"/>
    <property type="project" value="UniProtKB-KW"/>
</dbReference>
<evidence type="ECO:0000256" key="5">
    <source>
        <dbReference type="ARBA" id="ARBA00013061"/>
    </source>
</evidence>
<dbReference type="GO" id="GO:0043531">
    <property type="term" value="F:ADP binding"/>
    <property type="evidence" value="ECO:0007669"/>
    <property type="project" value="TreeGrafter"/>
</dbReference>
<dbReference type="InterPro" id="IPR036043">
    <property type="entry name" value="Phosphoglycerate_kinase_sf"/>
</dbReference>
<evidence type="ECO:0000256" key="9">
    <source>
        <dbReference type="ARBA" id="ARBA00022741"/>
    </source>
</evidence>
<dbReference type="GO" id="GO:0006094">
    <property type="term" value="P:gluconeogenesis"/>
    <property type="evidence" value="ECO:0007669"/>
    <property type="project" value="TreeGrafter"/>
</dbReference>
<dbReference type="PIRSF" id="PIRSF000724">
    <property type="entry name" value="Pgk"/>
    <property type="match status" value="1"/>
</dbReference>
<dbReference type="GO" id="GO:0005829">
    <property type="term" value="C:cytosol"/>
    <property type="evidence" value="ECO:0007669"/>
    <property type="project" value="TreeGrafter"/>
</dbReference>
<keyword evidence="12 13" id="KW-0324">Glycolysis</keyword>
<dbReference type="EMBL" id="WPNZ01000010">
    <property type="protein sequence ID" value="MVO86929.1"/>
    <property type="molecule type" value="Genomic_DNA"/>
</dbReference>
<evidence type="ECO:0000256" key="4">
    <source>
        <dbReference type="ARBA" id="ARBA00011245"/>
    </source>
</evidence>
<keyword evidence="8 13" id="KW-0808">Transferase</keyword>
<evidence type="ECO:0000256" key="10">
    <source>
        <dbReference type="ARBA" id="ARBA00022777"/>
    </source>
</evidence>
<dbReference type="InterPro" id="IPR015911">
    <property type="entry name" value="Phosphoglycerate_kinase_CS"/>
</dbReference>
<proteinExistence type="inferred from homology"/>
<keyword evidence="18" id="KW-1185">Reference proteome</keyword>
<evidence type="ECO:0000256" key="7">
    <source>
        <dbReference type="ARBA" id="ARBA00022490"/>
    </source>
</evidence>
<dbReference type="EC" id="2.7.2.3" evidence="5 13"/>
<evidence type="ECO:0000256" key="1">
    <source>
        <dbReference type="ARBA" id="ARBA00000642"/>
    </source>
</evidence>
<feature type="binding site" evidence="13">
    <location>
        <position position="156"/>
    </location>
    <ligand>
        <name>substrate</name>
    </ligand>
</feature>
<dbReference type="PROSITE" id="PS00111">
    <property type="entry name" value="PGLYCERATE_KINASE"/>
    <property type="match status" value="1"/>
</dbReference>
<feature type="binding site" evidence="13 14">
    <location>
        <begin position="60"/>
        <end position="63"/>
    </location>
    <ligand>
        <name>substrate</name>
    </ligand>
</feature>
<feature type="binding site" evidence="13">
    <location>
        <position position="119"/>
    </location>
    <ligand>
        <name>substrate</name>
    </ligand>
</feature>
<dbReference type="Proteomes" id="UP000483802">
    <property type="component" value="Unassembled WGS sequence"/>
</dbReference>
<protein>
    <recommendedName>
        <fullName evidence="6 13">Phosphoglycerate kinase</fullName>
        <ecNumber evidence="5 13">2.7.2.3</ecNumber>
    </recommendedName>
</protein>
<feature type="binding site" evidence="13">
    <location>
        <position position="302"/>
    </location>
    <ligand>
        <name>ATP</name>
        <dbReference type="ChEBI" id="CHEBI:30616"/>
    </ligand>
</feature>
<dbReference type="GO" id="GO:0006096">
    <property type="term" value="P:glycolytic process"/>
    <property type="evidence" value="ECO:0007669"/>
    <property type="project" value="UniProtKB-UniRule"/>
</dbReference>